<proteinExistence type="predicted"/>
<sequence>MNISGKVEGATGGSWKDKEEIFEVGDHGMLRNPTEFYGFFLGGKVGKDGMDHS</sequence>
<organism evidence="1">
    <name type="scientific">Medicago truncatula</name>
    <name type="common">Barrel medic</name>
    <name type="synonym">Medicago tribuloides</name>
    <dbReference type="NCBI Taxonomy" id="3880"/>
    <lineage>
        <taxon>Eukaryota</taxon>
        <taxon>Viridiplantae</taxon>
        <taxon>Streptophyta</taxon>
        <taxon>Embryophyta</taxon>
        <taxon>Tracheophyta</taxon>
        <taxon>Spermatophyta</taxon>
        <taxon>Magnoliopsida</taxon>
        <taxon>eudicotyledons</taxon>
        <taxon>Gunneridae</taxon>
        <taxon>Pentapetalae</taxon>
        <taxon>rosids</taxon>
        <taxon>fabids</taxon>
        <taxon>Fabales</taxon>
        <taxon>Fabaceae</taxon>
        <taxon>Papilionoideae</taxon>
        <taxon>50 kb inversion clade</taxon>
        <taxon>NPAAA clade</taxon>
        <taxon>Hologalegina</taxon>
        <taxon>IRL clade</taxon>
        <taxon>Trifolieae</taxon>
        <taxon>Medicago</taxon>
    </lineage>
</organism>
<evidence type="ECO:0000313" key="1">
    <source>
        <dbReference type="EMBL" id="ABN09129.1"/>
    </source>
</evidence>
<dbReference type="AlphaFoldDB" id="A2Q6A9"/>
<dbReference type="EMBL" id="AC174467">
    <property type="protein sequence ID" value="ABN09129.1"/>
    <property type="molecule type" value="Genomic_DNA"/>
</dbReference>
<name>A2Q6A9_MEDTR</name>
<protein>
    <submittedName>
        <fullName evidence="1">Uncharacterized protein</fullName>
    </submittedName>
</protein>
<gene>
    <name evidence="1" type="ORF">MtrDRAFT_AC174467g20v1</name>
</gene>
<reference evidence="1" key="1">
    <citation type="submission" date="2006-02" db="EMBL/GenBank/DDBJ databases">
        <authorList>
            <person name="Town C.D."/>
        </authorList>
    </citation>
    <scope>NUCLEOTIDE SEQUENCE</scope>
</reference>
<reference evidence="1" key="2">
    <citation type="submission" date="2007-03" db="EMBL/GenBank/DDBJ databases">
        <authorList>
            <consortium name="The International Medicago Genome Annotation Group"/>
        </authorList>
    </citation>
    <scope>NUCLEOTIDE SEQUENCE</scope>
</reference>
<accession>A2Q6A9</accession>